<name>A0AB35N2K9_VIBSP</name>
<comment type="caution">
    <text evidence="2">The sequence shown here is derived from an EMBL/GenBank/DDBJ whole genome shotgun (WGS) entry which is preliminary data.</text>
</comment>
<keyword evidence="1" id="KW-0732">Signal</keyword>
<feature type="chain" id="PRO_5044240871" evidence="1">
    <location>
        <begin position="31"/>
        <end position="755"/>
    </location>
</feature>
<dbReference type="Pfam" id="PF06082">
    <property type="entry name" value="YjbH"/>
    <property type="match status" value="1"/>
</dbReference>
<accession>A0AB35N2K9</accession>
<evidence type="ECO:0000313" key="3">
    <source>
        <dbReference type="Proteomes" id="UP001177935"/>
    </source>
</evidence>
<gene>
    <name evidence="2" type="ORF">Q8W42_19130</name>
</gene>
<protein>
    <submittedName>
        <fullName evidence="2">YjbH domain-containing protein</fullName>
    </submittedName>
</protein>
<feature type="signal peptide" evidence="1">
    <location>
        <begin position="1"/>
        <end position="30"/>
    </location>
</feature>
<organism evidence="2 3">
    <name type="scientific">Vibrio splendidus</name>
    <dbReference type="NCBI Taxonomy" id="29497"/>
    <lineage>
        <taxon>Bacteria</taxon>
        <taxon>Pseudomonadati</taxon>
        <taxon>Pseudomonadota</taxon>
        <taxon>Gammaproteobacteria</taxon>
        <taxon>Vibrionales</taxon>
        <taxon>Vibrionaceae</taxon>
        <taxon>Vibrio</taxon>
    </lineage>
</organism>
<evidence type="ECO:0000256" key="1">
    <source>
        <dbReference type="SAM" id="SignalP"/>
    </source>
</evidence>
<sequence length="755" mass="84484">MLKQKSFPLSAVCTAVTCALLITNSTSVFAETAIDSSSIRAEKSSFDDTEYKTSQMNFGGVGLMQMPTGRMAPEGEFNFSASFNNEYHFYNVSLQVMPWLETTIRYTQVQDLLYSGGADQDCSQNSFSGCTKYTDKGIDFKLRLIEEGYYLPEVSVGVRDFGGTGLFDGEFVAATKRFGPVDFTLGVAWGYMGTSGNFTNPLCKASDKYCERPSDYKGNGGSVDFERWFKGDSAIYGGFEYQTPYKPLTLKLEYDGNDYSQDFPVVRGGVDMTQHTPWNVGAVYRFTDWGSAKVSYERGDTLTLGFDLSTNFNEMYSVWRDTETAELRPSDVETVDDIDMAALAEELETVAGYEQAQILVDDNSIVVKGTQVKYRDRDIALERGATLIANAVPSYIDTYKIIENDKSMELTETTVDAQAFKAAANNHYLNAQTSDATNTHELERKKSVIYHDGRERFDVSISPNLAQSFGSAENFYLYSLGLYTNASFWALNNVELSGSLYVNLVDNYDKFNYEIPSDGTDQTPRVRTLFRSYVDDPVRLDRLQLTWFEDYGSGVYTQAYGGYLESMFAGVGGEILYRPFNQNWAIGADMTAISQRDPESWFGTFDEEIQVNPDDSSRTYKVIDKGTTGFITGYYTPQWEFLSDTLLKVGVGKFLAGDIGTRVDFSKQFKSGVIAGAFVSLTDMTTEEYGEGSYTKGFYVSIPFDLVTVKPSSSRAGFTWLPITRDGGQVLNKQYNLFDQTDARSPWFQRPSSVK</sequence>
<dbReference type="RefSeq" id="WP_102560816.1">
    <property type="nucleotide sequence ID" value="NZ_CAWNUI010000035.1"/>
</dbReference>
<dbReference type="EMBL" id="JAUYVL010000014">
    <property type="protein sequence ID" value="MDP2502836.1"/>
    <property type="molecule type" value="Genomic_DNA"/>
</dbReference>
<evidence type="ECO:0000313" key="2">
    <source>
        <dbReference type="EMBL" id="MDP2502836.1"/>
    </source>
</evidence>
<reference evidence="2" key="1">
    <citation type="submission" date="2023-07" db="EMBL/GenBank/DDBJ databases">
        <title>Genome content predicts the carbon catabolic preferences of heterotrophic bacteria.</title>
        <authorList>
            <person name="Gralka M."/>
        </authorList>
    </citation>
    <scope>NUCLEOTIDE SEQUENCE</scope>
    <source>
        <strain evidence="2">6E02</strain>
    </source>
</reference>
<proteinExistence type="predicted"/>
<dbReference type="AlphaFoldDB" id="A0AB35N2K9"/>
<dbReference type="InterPro" id="IPR010344">
    <property type="entry name" value="YbjH"/>
</dbReference>
<dbReference type="Proteomes" id="UP001177935">
    <property type="component" value="Unassembled WGS sequence"/>
</dbReference>